<comment type="caution">
    <text evidence="8">The sequence shown here is derived from an EMBL/GenBank/DDBJ whole genome shotgun (WGS) entry which is preliminary data.</text>
</comment>
<comment type="similarity">
    <text evidence="4">Belongs to the WD repeat MDV1/CAF4 family.</text>
</comment>
<reference evidence="8 9" key="1">
    <citation type="submission" date="2023-08" db="EMBL/GenBank/DDBJ databases">
        <title>Black Yeasts Isolated from many extreme environments.</title>
        <authorList>
            <person name="Coleine C."/>
            <person name="Stajich J.E."/>
            <person name="Selbmann L."/>
        </authorList>
    </citation>
    <scope>NUCLEOTIDE SEQUENCE [LARGE SCALE GENOMIC DNA]</scope>
    <source>
        <strain evidence="8 9">CCFEE 5885</strain>
    </source>
</reference>
<gene>
    <name evidence="8" type="ORF">LTR24_005270</name>
</gene>
<evidence type="ECO:0000256" key="3">
    <source>
        <dbReference type="ARBA" id="ARBA00022737"/>
    </source>
</evidence>
<dbReference type="InterPro" id="IPR020472">
    <property type="entry name" value="WD40_PAC1"/>
</dbReference>
<dbReference type="Gene3D" id="2.130.10.10">
    <property type="entry name" value="YVTN repeat-like/Quinoprotein amine dehydrogenase"/>
    <property type="match status" value="3"/>
</dbReference>
<protein>
    <recommendedName>
        <fullName evidence="5">Mitochondrial division protein 1</fullName>
    </recommendedName>
</protein>
<organism evidence="8 9">
    <name type="scientific">Lithohypha guttulata</name>
    <dbReference type="NCBI Taxonomy" id="1690604"/>
    <lineage>
        <taxon>Eukaryota</taxon>
        <taxon>Fungi</taxon>
        <taxon>Dikarya</taxon>
        <taxon>Ascomycota</taxon>
        <taxon>Pezizomycotina</taxon>
        <taxon>Eurotiomycetes</taxon>
        <taxon>Chaetothyriomycetidae</taxon>
        <taxon>Chaetothyriales</taxon>
        <taxon>Trichomeriaceae</taxon>
        <taxon>Lithohypha</taxon>
    </lineage>
</organism>
<keyword evidence="9" id="KW-1185">Reference proteome</keyword>
<feature type="repeat" description="WD" evidence="7">
    <location>
        <begin position="199"/>
        <end position="240"/>
    </location>
</feature>
<dbReference type="PANTHER" id="PTHR22847:SF637">
    <property type="entry name" value="WD REPEAT DOMAIN 5B"/>
    <property type="match status" value="1"/>
</dbReference>
<evidence type="ECO:0000313" key="8">
    <source>
        <dbReference type="EMBL" id="KAK5092347.1"/>
    </source>
</evidence>
<dbReference type="EMBL" id="JAVRRG010000059">
    <property type="protein sequence ID" value="KAK5092347.1"/>
    <property type="molecule type" value="Genomic_DNA"/>
</dbReference>
<evidence type="ECO:0000256" key="7">
    <source>
        <dbReference type="PROSITE-ProRule" id="PRU00221"/>
    </source>
</evidence>
<dbReference type="PRINTS" id="PR00320">
    <property type="entry name" value="GPROTEINBRPT"/>
</dbReference>
<dbReference type="Proteomes" id="UP001345013">
    <property type="component" value="Unassembled WGS sequence"/>
</dbReference>
<feature type="repeat" description="WD" evidence="7">
    <location>
        <begin position="115"/>
        <end position="156"/>
    </location>
</feature>
<dbReference type="PROSITE" id="PS50294">
    <property type="entry name" value="WD_REPEATS_REGION"/>
    <property type="match status" value="6"/>
</dbReference>
<dbReference type="CDD" id="cd00200">
    <property type="entry name" value="WD40"/>
    <property type="match status" value="1"/>
</dbReference>
<accession>A0ABR0K9K3</accession>
<feature type="repeat" description="WD" evidence="7">
    <location>
        <begin position="365"/>
        <end position="397"/>
    </location>
</feature>
<dbReference type="Pfam" id="PF00400">
    <property type="entry name" value="WD40"/>
    <property type="match status" value="8"/>
</dbReference>
<dbReference type="InterPro" id="IPR015943">
    <property type="entry name" value="WD40/YVTN_repeat-like_dom_sf"/>
</dbReference>
<dbReference type="SUPFAM" id="SSF50998">
    <property type="entry name" value="Quinoprotein alcohol dehydrogenase-like"/>
    <property type="match status" value="2"/>
</dbReference>
<evidence type="ECO:0000256" key="5">
    <source>
        <dbReference type="ARBA" id="ARBA00039789"/>
    </source>
</evidence>
<dbReference type="InterPro" id="IPR011047">
    <property type="entry name" value="Quinoprotein_ADH-like_sf"/>
</dbReference>
<evidence type="ECO:0000313" key="9">
    <source>
        <dbReference type="Proteomes" id="UP001345013"/>
    </source>
</evidence>
<comment type="function">
    <text evidence="6">Involved in mitochondrial fission. Acts as an adapter protein required to form mitochondrial fission complexes. Formation of these complexes is required to promote constriction and fission of the mitochondrial compartment at a late step in mitochondrial division.</text>
</comment>
<evidence type="ECO:0000256" key="2">
    <source>
        <dbReference type="ARBA" id="ARBA00022574"/>
    </source>
</evidence>
<keyword evidence="3" id="KW-0677">Repeat</keyword>
<feature type="repeat" description="WD" evidence="7">
    <location>
        <begin position="241"/>
        <end position="282"/>
    </location>
</feature>
<evidence type="ECO:0000256" key="6">
    <source>
        <dbReference type="ARBA" id="ARBA00043913"/>
    </source>
</evidence>
<dbReference type="SMART" id="SM00320">
    <property type="entry name" value="WD40"/>
    <property type="match status" value="9"/>
</dbReference>
<name>A0ABR0K9K3_9EURO</name>
<feature type="repeat" description="WD" evidence="7">
    <location>
        <begin position="324"/>
        <end position="364"/>
    </location>
</feature>
<feature type="repeat" description="WD" evidence="7">
    <location>
        <begin position="451"/>
        <end position="491"/>
    </location>
</feature>
<dbReference type="PROSITE" id="PS00678">
    <property type="entry name" value="WD_REPEATS_1"/>
    <property type="match status" value="2"/>
</dbReference>
<dbReference type="PROSITE" id="PS50082">
    <property type="entry name" value="WD_REPEATS_2"/>
    <property type="match status" value="7"/>
</dbReference>
<feature type="repeat" description="WD" evidence="7">
    <location>
        <begin position="282"/>
        <end position="323"/>
    </location>
</feature>
<comment type="subcellular location">
    <subcellularLocation>
        <location evidence="1">Mitochondrion outer membrane</location>
        <topology evidence="1">Peripheral membrane protein</topology>
        <orientation evidence="1">Cytoplasmic side</orientation>
    </subcellularLocation>
</comment>
<evidence type="ECO:0000256" key="4">
    <source>
        <dbReference type="ARBA" id="ARBA00038415"/>
    </source>
</evidence>
<proteinExistence type="inferred from homology"/>
<keyword evidence="2 7" id="KW-0853">WD repeat</keyword>
<dbReference type="InterPro" id="IPR001680">
    <property type="entry name" value="WD40_rpt"/>
</dbReference>
<dbReference type="PANTHER" id="PTHR22847">
    <property type="entry name" value="WD40 REPEAT PROTEIN"/>
    <property type="match status" value="1"/>
</dbReference>
<dbReference type="InterPro" id="IPR019775">
    <property type="entry name" value="WD40_repeat_CS"/>
</dbReference>
<evidence type="ECO:0000256" key="1">
    <source>
        <dbReference type="ARBA" id="ARBA00004570"/>
    </source>
</evidence>
<sequence>MNCLTHLSKQLKANMLNCPHHSATREAMLENLRDGEEIVLASLGYAAAFWAQHLDLAKDTSIVRDALADDGFVKNFLDAHILEWLECLSLLNQLPRAVDALKTLASLSTGAANTLTGHLQYIEAMTLSLNGQRIVSADAGGTIKVWNATTGETMKTIQLVDTNATYSLACSGDGQLIVPPSSSNIRLLNAGTGSVERTLVGHSDTVLAVAISHDDQRIASGSRDNSVRLWDADKGLVENTLVGHSDEVWAVAFSPDSRRIASGSEDGTIKLWETLAGEAKTLIGHEDNVTAVAFSPTGRRIVSGSSDMTVRVWDTTTALVEKVLIGHKDGVHSVAFSPIGHLIASGSDHTIRLWDTTTWELQDTLVGHTGTVNDVAFFATGQRIVSSSYDSTMKIWDTSVKGLQRDVPVNYRNKYGSIAFSPNGCQIAYGSKEDSTVIVWDIKKGTVRTTLVGHTDYVTAVAFSSDGQQMVSASPTVIKIWDVDTRVNKATLVDHKIPKYRDDYPNDVAFLPDGRSILSLSAHHIAKVWNILTRDVKALRDCYSIDRPVLALSRNGRWLASRSRRNNKSTTNSIKLFDLAQSLNTEGELLELQMSQEIEISASVSWFDFSTDSDYLATNRGIYRVGGTTIERSSQELDASQFLYVYRQWIKCGQTPVLRIPPDFPLARYNVNGDQVAIRFYGGEILIITIDRRAFLSAATT</sequence>